<keyword evidence="5" id="KW-0342">GTP-binding</keyword>
<keyword evidence="4" id="KW-0547">Nucleotide-binding</keyword>
<dbReference type="eggNOG" id="KOG0395">
    <property type="taxonomic scope" value="Eukaryota"/>
</dbReference>
<dbReference type="AlphaFoldDB" id="T1JY24"/>
<dbReference type="InterPro" id="IPR005225">
    <property type="entry name" value="Small_GTP-bd"/>
</dbReference>
<dbReference type="SMART" id="SM00173">
    <property type="entry name" value="RAS"/>
    <property type="match status" value="1"/>
</dbReference>
<dbReference type="SMART" id="SM00175">
    <property type="entry name" value="RAB"/>
    <property type="match status" value="1"/>
</dbReference>
<organism evidence="10 11">
    <name type="scientific">Tetranychus urticae</name>
    <name type="common">Two-spotted spider mite</name>
    <dbReference type="NCBI Taxonomy" id="32264"/>
    <lineage>
        <taxon>Eukaryota</taxon>
        <taxon>Metazoa</taxon>
        <taxon>Ecdysozoa</taxon>
        <taxon>Arthropoda</taxon>
        <taxon>Chelicerata</taxon>
        <taxon>Arachnida</taxon>
        <taxon>Acari</taxon>
        <taxon>Acariformes</taxon>
        <taxon>Trombidiformes</taxon>
        <taxon>Prostigmata</taxon>
        <taxon>Eleutherengona</taxon>
        <taxon>Raphignathae</taxon>
        <taxon>Tetranychoidea</taxon>
        <taxon>Tetranychidae</taxon>
        <taxon>Tetranychus</taxon>
    </lineage>
</organism>
<evidence type="ECO:0000256" key="9">
    <source>
        <dbReference type="ARBA" id="ARBA00038061"/>
    </source>
</evidence>
<reference evidence="10" key="2">
    <citation type="submission" date="2015-06" db="UniProtKB">
        <authorList>
            <consortium name="EnsemblMetazoa"/>
        </authorList>
    </citation>
    <scope>IDENTIFICATION</scope>
</reference>
<dbReference type="SMART" id="SM00174">
    <property type="entry name" value="RHO"/>
    <property type="match status" value="1"/>
</dbReference>
<dbReference type="EMBL" id="CAEY01000839">
    <property type="status" value="NOT_ANNOTATED_CDS"/>
    <property type="molecule type" value="Genomic_DNA"/>
</dbReference>
<accession>T1JY24</accession>
<dbReference type="PROSITE" id="PS51419">
    <property type="entry name" value="RAB"/>
    <property type="match status" value="1"/>
</dbReference>
<dbReference type="PANTHER" id="PTHR46149:SF7">
    <property type="entry name" value="GTP-BINDING PROTEIN DI-RAS2"/>
    <property type="match status" value="1"/>
</dbReference>
<evidence type="ECO:0000256" key="6">
    <source>
        <dbReference type="ARBA" id="ARBA00023136"/>
    </source>
</evidence>
<dbReference type="GO" id="GO:0005525">
    <property type="term" value="F:GTP binding"/>
    <property type="evidence" value="ECO:0007669"/>
    <property type="project" value="UniProtKB-KW"/>
</dbReference>
<dbReference type="InterPro" id="IPR001806">
    <property type="entry name" value="Small_GTPase"/>
</dbReference>
<evidence type="ECO:0000256" key="5">
    <source>
        <dbReference type="ARBA" id="ARBA00023134"/>
    </source>
</evidence>
<evidence type="ECO:0000256" key="7">
    <source>
        <dbReference type="ARBA" id="ARBA00023288"/>
    </source>
</evidence>
<dbReference type="NCBIfam" id="TIGR00231">
    <property type="entry name" value="small_GTP"/>
    <property type="match status" value="1"/>
</dbReference>
<dbReference type="Proteomes" id="UP000015104">
    <property type="component" value="Unassembled WGS sequence"/>
</dbReference>
<keyword evidence="2" id="KW-1003">Cell membrane</keyword>
<dbReference type="Gene3D" id="3.40.50.300">
    <property type="entry name" value="P-loop containing nucleotide triphosphate hydrolases"/>
    <property type="match status" value="1"/>
</dbReference>
<dbReference type="GO" id="GO:0003924">
    <property type="term" value="F:GTPase activity"/>
    <property type="evidence" value="ECO:0007669"/>
    <property type="project" value="InterPro"/>
</dbReference>
<dbReference type="HOGENOM" id="CLU_041217_9_3_1"/>
<evidence type="ECO:0000256" key="4">
    <source>
        <dbReference type="ARBA" id="ARBA00022741"/>
    </source>
</evidence>
<proteinExistence type="inferred from homology"/>
<dbReference type="PANTHER" id="PTHR46149">
    <property type="entry name" value="MIP08469P"/>
    <property type="match status" value="1"/>
</dbReference>
<dbReference type="InterPro" id="IPR052236">
    <property type="entry name" value="Small_GTPase_RasD"/>
</dbReference>
<evidence type="ECO:0000313" key="11">
    <source>
        <dbReference type="Proteomes" id="UP000015104"/>
    </source>
</evidence>
<keyword evidence="8" id="KW-0636">Prenylation</keyword>
<comment type="subcellular location">
    <subcellularLocation>
        <location evidence="1">Cell membrane</location>
        <topology evidence="1">Lipid-anchor</topology>
    </subcellularLocation>
</comment>
<dbReference type="Pfam" id="PF00071">
    <property type="entry name" value="Ras"/>
    <property type="match status" value="1"/>
</dbReference>
<keyword evidence="3" id="KW-0488">Methylation</keyword>
<dbReference type="EnsemblMetazoa" id="tetur02g14080.1">
    <property type="protein sequence ID" value="tetur02g14080.1"/>
    <property type="gene ID" value="tetur02g14080"/>
</dbReference>
<dbReference type="STRING" id="32264.T1JY24"/>
<sequence>MPSHLPSLGRLSSTHSEGKGNFHIKIVVLGSPRVGKTAIVSQFLYSHFPESYIATVDQLHRAEYEVKGFGPLILDILDTSGSHEFPVMKKLAIESADAFLLVFSLTDSESFEEVRRLRDEIIATKKFKLPPIVVAANKCDLDSMRVIKRELTETIVTIDWENGYVESSAKDDFNINTIFQQLMVQIGVPYKIGSVIGNPKIRRKSLPAYPTSPALRDKVTPKRNSCAVS</sequence>
<evidence type="ECO:0000256" key="8">
    <source>
        <dbReference type="ARBA" id="ARBA00023289"/>
    </source>
</evidence>
<dbReference type="FunFam" id="3.40.50.300:FF:000475">
    <property type="entry name" value="GTP-binding protein Rhes"/>
    <property type="match status" value="1"/>
</dbReference>
<keyword evidence="6" id="KW-0472">Membrane</keyword>
<dbReference type="PRINTS" id="PR00449">
    <property type="entry name" value="RASTRNSFRMNG"/>
</dbReference>
<reference evidence="11" key="1">
    <citation type="submission" date="2011-08" db="EMBL/GenBank/DDBJ databases">
        <authorList>
            <person name="Rombauts S."/>
        </authorList>
    </citation>
    <scope>NUCLEOTIDE SEQUENCE</scope>
    <source>
        <strain evidence="11">London</strain>
    </source>
</reference>
<keyword evidence="7" id="KW-0449">Lipoprotein</keyword>
<dbReference type="SUPFAM" id="SSF52540">
    <property type="entry name" value="P-loop containing nucleoside triphosphate hydrolases"/>
    <property type="match status" value="1"/>
</dbReference>
<dbReference type="PROSITE" id="PS51421">
    <property type="entry name" value="RAS"/>
    <property type="match status" value="1"/>
</dbReference>
<comment type="similarity">
    <text evidence="9">Belongs to the small GTPase superfamily. RasD family.</text>
</comment>
<dbReference type="InterPro" id="IPR027417">
    <property type="entry name" value="P-loop_NTPase"/>
</dbReference>
<protein>
    <recommendedName>
        <fullName evidence="12">GTP-binding protein Rhes</fullName>
    </recommendedName>
</protein>
<evidence type="ECO:0000256" key="3">
    <source>
        <dbReference type="ARBA" id="ARBA00022481"/>
    </source>
</evidence>
<evidence type="ECO:0000313" key="10">
    <source>
        <dbReference type="EnsemblMetazoa" id="tetur02g14080.1"/>
    </source>
</evidence>
<evidence type="ECO:0000256" key="2">
    <source>
        <dbReference type="ARBA" id="ARBA00022475"/>
    </source>
</evidence>
<keyword evidence="11" id="KW-1185">Reference proteome</keyword>
<dbReference type="GO" id="GO:0005886">
    <property type="term" value="C:plasma membrane"/>
    <property type="evidence" value="ECO:0007669"/>
    <property type="project" value="UniProtKB-SubCell"/>
</dbReference>
<evidence type="ECO:0008006" key="12">
    <source>
        <dbReference type="Google" id="ProtNLM"/>
    </source>
</evidence>
<evidence type="ECO:0000256" key="1">
    <source>
        <dbReference type="ARBA" id="ARBA00004193"/>
    </source>
</evidence>
<name>T1JY24_TETUR</name>